<keyword evidence="7 9" id="KW-0472">Membrane</keyword>
<evidence type="ECO:0000256" key="2">
    <source>
        <dbReference type="ARBA" id="ARBA00022448"/>
    </source>
</evidence>
<gene>
    <name evidence="11" type="ORF">SAMN05421544_11156</name>
</gene>
<feature type="transmembrane region" description="Helical" evidence="9">
    <location>
        <begin position="463"/>
        <end position="481"/>
    </location>
</feature>
<evidence type="ECO:0000256" key="7">
    <source>
        <dbReference type="ARBA" id="ARBA00023136"/>
    </source>
</evidence>
<feature type="transmembrane region" description="Helical" evidence="9">
    <location>
        <begin position="321"/>
        <end position="341"/>
    </location>
</feature>
<dbReference type="PROSITE" id="PS50850">
    <property type="entry name" value="MFS"/>
    <property type="match status" value="1"/>
</dbReference>
<dbReference type="NCBIfam" id="TIGR00924">
    <property type="entry name" value="yjdL_sub1_fam"/>
    <property type="match status" value="1"/>
</dbReference>
<comment type="similarity">
    <text evidence="8">Belongs to the major facilitator superfamily. Proton-dependent oligopeptide transporter (POT/PTR) (TC 2.A.17) family.</text>
</comment>
<dbReference type="InterPro" id="IPR050171">
    <property type="entry name" value="MFS_Transporters"/>
</dbReference>
<dbReference type="InterPro" id="IPR020846">
    <property type="entry name" value="MFS_dom"/>
</dbReference>
<sequence length="493" mass="54540">MDAAMASPKKGHPKGLYLLFFTEMWERFSYYGMRGILVLYLTKKYMEGGLNIDSSTATLIYGWFTGLVYFTPLIGGWLADNFLGQRKAITIGGITMMIGQFVLFSINTHTGMYLGLLLLIIGNGFFKPNISTLVGGLYPENDPRRDSAFSIFYMGINLGALIAPIVVGILTDDLFATQNVDGSIKYGYRWGFLASGIGMLLGQIIYNTSAKKYLGDLGMHPIKKKESLKEEELEVAAIADNPGLAEKGSDLYTAETQVDDQEKKRIERQRVTVIFIFFFFAIFFFAGFEQAGSSLTLYTDQFINRDVTLPFIGNYTIPTPLFQSVNPLFIMILAPLFAIFWQSKIGQKLTTPFKMGLGMVILGLGFAFMLMAVYHGSGDKYSIFISNQEIVAKASVWLVVLTYLLHTIGELCLSPVGLSVVTKLSPPRLASLLMGVWLLASFFANVIGGQLASTIEKLGAGPIFFYVSLFVIFCGLVMLALNKIIVKMMHGVK</sequence>
<dbReference type="OrthoDB" id="9772725at2"/>
<dbReference type="Gene3D" id="1.20.1250.20">
    <property type="entry name" value="MFS general substrate transporter like domains"/>
    <property type="match status" value="2"/>
</dbReference>
<feature type="domain" description="Major facilitator superfamily (MFS) profile" evidence="10">
    <location>
        <begin position="1"/>
        <end position="486"/>
    </location>
</feature>
<comment type="subcellular location">
    <subcellularLocation>
        <location evidence="1">Cell membrane</location>
        <topology evidence="1">Multi-pass membrane protein</topology>
    </subcellularLocation>
    <subcellularLocation>
        <location evidence="8">Membrane</location>
        <topology evidence="8">Multi-pass membrane protein</topology>
    </subcellularLocation>
</comment>
<dbReference type="GO" id="GO:0006857">
    <property type="term" value="P:oligopeptide transport"/>
    <property type="evidence" value="ECO:0007669"/>
    <property type="project" value="InterPro"/>
</dbReference>
<dbReference type="AlphaFoldDB" id="A0A1G7DKE2"/>
<proteinExistence type="inferred from homology"/>
<evidence type="ECO:0000256" key="1">
    <source>
        <dbReference type="ARBA" id="ARBA00004651"/>
    </source>
</evidence>
<dbReference type="InterPro" id="IPR000109">
    <property type="entry name" value="POT_fam"/>
</dbReference>
<keyword evidence="3" id="KW-1003">Cell membrane</keyword>
<feature type="transmembrane region" description="Helical" evidence="9">
    <location>
        <begin position="60"/>
        <end position="79"/>
    </location>
</feature>
<dbReference type="InterPro" id="IPR018456">
    <property type="entry name" value="PTR2_symporter_CS"/>
</dbReference>
<organism evidence="11 12">
    <name type="scientific">Riemerella columbipharyngis</name>
    <dbReference type="NCBI Taxonomy" id="1071918"/>
    <lineage>
        <taxon>Bacteria</taxon>
        <taxon>Pseudomonadati</taxon>
        <taxon>Bacteroidota</taxon>
        <taxon>Flavobacteriia</taxon>
        <taxon>Flavobacteriales</taxon>
        <taxon>Weeksellaceae</taxon>
        <taxon>Riemerella</taxon>
    </lineage>
</organism>
<feature type="transmembrane region" description="Helical" evidence="9">
    <location>
        <begin position="430"/>
        <end position="451"/>
    </location>
</feature>
<dbReference type="EMBL" id="FNAS01000011">
    <property type="protein sequence ID" value="SDE51998.1"/>
    <property type="molecule type" value="Genomic_DNA"/>
</dbReference>
<dbReference type="STRING" id="1071918.SAMN05421544_11156"/>
<accession>A0A1G7DKE2</accession>
<reference evidence="11 12" key="1">
    <citation type="submission" date="2016-10" db="EMBL/GenBank/DDBJ databases">
        <authorList>
            <person name="de Groot N.N."/>
        </authorList>
    </citation>
    <scope>NUCLEOTIDE SEQUENCE [LARGE SCALE GENOMIC DNA]</scope>
    <source>
        <strain evidence="11 12">DSM 24015</strain>
    </source>
</reference>
<keyword evidence="5" id="KW-0653">Protein transport</keyword>
<feature type="transmembrane region" description="Helical" evidence="9">
    <location>
        <begin position="112"/>
        <end position="138"/>
    </location>
</feature>
<dbReference type="PROSITE" id="PS01023">
    <property type="entry name" value="PTR2_2"/>
    <property type="match status" value="1"/>
</dbReference>
<keyword evidence="12" id="KW-1185">Reference proteome</keyword>
<keyword evidence="2 8" id="KW-0813">Transport</keyword>
<protein>
    <submittedName>
        <fullName evidence="11">Proton-dependent oligopeptide transporter, POT family</fullName>
    </submittedName>
</protein>
<feature type="transmembrane region" description="Helical" evidence="9">
    <location>
        <begin position="150"/>
        <end position="170"/>
    </location>
</feature>
<name>A0A1G7DKE2_9FLAO</name>
<keyword evidence="5" id="KW-0571">Peptide transport</keyword>
<feature type="transmembrane region" description="Helical" evidence="9">
    <location>
        <begin position="88"/>
        <end position="106"/>
    </location>
</feature>
<dbReference type="InterPro" id="IPR036259">
    <property type="entry name" value="MFS_trans_sf"/>
</dbReference>
<dbReference type="SUPFAM" id="SSF103473">
    <property type="entry name" value="MFS general substrate transporter"/>
    <property type="match status" value="1"/>
</dbReference>
<feature type="transmembrane region" description="Helical" evidence="9">
    <location>
        <begin position="190"/>
        <end position="209"/>
    </location>
</feature>
<dbReference type="InterPro" id="IPR005279">
    <property type="entry name" value="Dipep/tripep_permease"/>
</dbReference>
<feature type="transmembrane region" description="Helical" evidence="9">
    <location>
        <begin position="394"/>
        <end position="418"/>
    </location>
</feature>
<evidence type="ECO:0000256" key="9">
    <source>
        <dbReference type="SAM" id="Phobius"/>
    </source>
</evidence>
<dbReference type="PANTHER" id="PTHR23517">
    <property type="entry name" value="RESISTANCE PROTEIN MDTM, PUTATIVE-RELATED-RELATED"/>
    <property type="match status" value="1"/>
</dbReference>
<dbReference type="PANTHER" id="PTHR23517:SF15">
    <property type="entry name" value="PROTON-DEPENDENT OLIGOPEPTIDE FAMILY TRANSPORT PROTEIN"/>
    <property type="match status" value="1"/>
</dbReference>
<dbReference type="GO" id="GO:0005886">
    <property type="term" value="C:plasma membrane"/>
    <property type="evidence" value="ECO:0007669"/>
    <property type="project" value="UniProtKB-SubCell"/>
</dbReference>
<evidence type="ECO:0000256" key="3">
    <source>
        <dbReference type="ARBA" id="ARBA00022475"/>
    </source>
</evidence>
<dbReference type="FunFam" id="1.20.1250.20:FF:000146">
    <property type="entry name" value="Amino acid/peptide transporter"/>
    <property type="match status" value="1"/>
</dbReference>
<dbReference type="Proteomes" id="UP000198517">
    <property type="component" value="Unassembled WGS sequence"/>
</dbReference>
<evidence type="ECO:0000313" key="11">
    <source>
        <dbReference type="EMBL" id="SDE51998.1"/>
    </source>
</evidence>
<feature type="transmembrane region" description="Helical" evidence="9">
    <location>
        <begin position="353"/>
        <end position="374"/>
    </location>
</feature>
<dbReference type="Pfam" id="PF00854">
    <property type="entry name" value="PTR2"/>
    <property type="match status" value="2"/>
</dbReference>
<dbReference type="CDD" id="cd17346">
    <property type="entry name" value="MFS_DtpA_like"/>
    <property type="match status" value="1"/>
</dbReference>
<keyword evidence="4 8" id="KW-0812">Transmembrane</keyword>
<evidence type="ECO:0000256" key="4">
    <source>
        <dbReference type="ARBA" id="ARBA00022692"/>
    </source>
</evidence>
<evidence type="ECO:0000313" key="12">
    <source>
        <dbReference type="Proteomes" id="UP000198517"/>
    </source>
</evidence>
<evidence type="ECO:0000256" key="5">
    <source>
        <dbReference type="ARBA" id="ARBA00022856"/>
    </source>
</evidence>
<evidence type="ECO:0000256" key="8">
    <source>
        <dbReference type="RuleBase" id="RU003755"/>
    </source>
</evidence>
<dbReference type="RefSeq" id="WP_092736947.1">
    <property type="nucleotide sequence ID" value="NZ_FNAS01000011.1"/>
</dbReference>
<feature type="transmembrane region" description="Helical" evidence="9">
    <location>
        <begin position="271"/>
        <end position="288"/>
    </location>
</feature>
<keyword evidence="6 9" id="KW-1133">Transmembrane helix</keyword>
<evidence type="ECO:0000256" key="6">
    <source>
        <dbReference type="ARBA" id="ARBA00022989"/>
    </source>
</evidence>
<evidence type="ECO:0000259" key="10">
    <source>
        <dbReference type="PROSITE" id="PS50850"/>
    </source>
</evidence>
<dbReference type="GO" id="GO:1904680">
    <property type="term" value="F:peptide transmembrane transporter activity"/>
    <property type="evidence" value="ECO:0007669"/>
    <property type="project" value="InterPro"/>
</dbReference>